<dbReference type="InterPro" id="IPR011793">
    <property type="entry name" value="YbdK"/>
</dbReference>
<keyword evidence="1 5" id="KW-0436">Ligase</keyword>
<evidence type="ECO:0000256" key="3">
    <source>
        <dbReference type="ARBA" id="ARBA00022840"/>
    </source>
</evidence>
<keyword evidence="7" id="KW-1185">Reference proteome</keyword>
<keyword evidence="3 5" id="KW-0067">ATP-binding</keyword>
<dbReference type="NCBIfam" id="NF010044">
    <property type="entry name" value="PRK13517.1-4"/>
    <property type="match status" value="1"/>
</dbReference>
<evidence type="ECO:0000313" key="6">
    <source>
        <dbReference type="EMBL" id="KGM02335.1"/>
    </source>
</evidence>
<dbReference type="InterPro" id="IPR050141">
    <property type="entry name" value="GCL_type2/YbdK_subfam"/>
</dbReference>
<proteinExistence type="inferred from homology"/>
<protein>
    <recommendedName>
        <fullName evidence="5">Putative glutamate--cysteine ligase 2</fullName>
        <ecNumber evidence="5">6.3.2.2</ecNumber>
    </recommendedName>
    <alternativeName>
        <fullName evidence="5">Gamma-glutamylcysteine synthetase 2</fullName>
        <shortName evidence="5">GCS 2</shortName>
        <shortName evidence="5">Gamma-GCS 2</shortName>
    </alternativeName>
</protein>
<dbReference type="RefSeq" id="WP_034629107.1">
    <property type="nucleotide sequence ID" value="NZ_AXNT01000053.1"/>
</dbReference>
<evidence type="ECO:0000256" key="5">
    <source>
        <dbReference type="HAMAP-Rule" id="MF_01609"/>
    </source>
</evidence>
<dbReference type="NCBIfam" id="TIGR02050">
    <property type="entry name" value="gshA_cyan_rel"/>
    <property type="match status" value="1"/>
</dbReference>
<dbReference type="PANTHER" id="PTHR36510">
    <property type="entry name" value="GLUTAMATE--CYSTEINE LIGASE 2-RELATED"/>
    <property type="match status" value="1"/>
</dbReference>
<evidence type="ECO:0000256" key="4">
    <source>
        <dbReference type="ARBA" id="ARBA00048819"/>
    </source>
</evidence>
<dbReference type="GO" id="GO:0042398">
    <property type="term" value="P:modified amino acid biosynthetic process"/>
    <property type="evidence" value="ECO:0007669"/>
    <property type="project" value="InterPro"/>
</dbReference>
<name>A0A0A0B683_9CELL</name>
<comment type="function">
    <text evidence="5">ATP-dependent carboxylate-amine ligase which exhibits weak glutamate--cysteine ligase activity.</text>
</comment>
<dbReference type="PANTHER" id="PTHR36510:SF1">
    <property type="entry name" value="GLUTAMATE--CYSTEINE LIGASE 2-RELATED"/>
    <property type="match status" value="1"/>
</dbReference>
<dbReference type="EC" id="6.3.2.2" evidence="5"/>
<dbReference type="HAMAP" id="MF_01609">
    <property type="entry name" value="Glu_cys_ligase_2"/>
    <property type="match status" value="1"/>
</dbReference>
<dbReference type="STRING" id="1408250.Q760_14195"/>
<comment type="caution">
    <text evidence="6">The sequence shown here is derived from an EMBL/GenBank/DDBJ whole genome shotgun (WGS) entry which is preliminary data.</text>
</comment>
<dbReference type="Gene3D" id="3.30.590.20">
    <property type="match status" value="1"/>
</dbReference>
<evidence type="ECO:0000256" key="2">
    <source>
        <dbReference type="ARBA" id="ARBA00022741"/>
    </source>
</evidence>
<keyword evidence="2 5" id="KW-0547">Nucleotide-binding</keyword>
<reference evidence="6 7" key="1">
    <citation type="submission" date="2013-10" db="EMBL/GenBank/DDBJ databases">
        <authorList>
            <person name="Wang G."/>
            <person name="Zhuang W."/>
        </authorList>
    </citation>
    <scope>NUCLEOTIDE SEQUENCE [LARGE SCALE GENOMIC DNA]</scope>
    <source>
        <strain evidence="6 7">DSM 20118</strain>
    </source>
</reference>
<comment type="catalytic activity">
    <reaction evidence="4 5">
        <text>L-cysteine + L-glutamate + ATP = gamma-L-glutamyl-L-cysteine + ADP + phosphate + H(+)</text>
        <dbReference type="Rhea" id="RHEA:13285"/>
        <dbReference type="ChEBI" id="CHEBI:15378"/>
        <dbReference type="ChEBI" id="CHEBI:29985"/>
        <dbReference type="ChEBI" id="CHEBI:30616"/>
        <dbReference type="ChEBI" id="CHEBI:35235"/>
        <dbReference type="ChEBI" id="CHEBI:43474"/>
        <dbReference type="ChEBI" id="CHEBI:58173"/>
        <dbReference type="ChEBI" id="CHEBI:456216"/>
        <dbReference type="EC" id="6.3.2.2"/>
    </reaction>
</comment>
<dbReference type="NCBIfam" id="NF010042">
    <property type="entry name" value="PRK13517.1-2"/>
    <property type="match status" value="1"/>
</dbReference>
<dbReference type="GO" id="GO:0004357">
    <property type="term" value="F:glutamate-cysteine ligase activity"/>
    <property type="evidence" value="ECO:0007669"/>
    <property type="project" value="UniProtKB-EC"/>
</dbReference>
<dbReference type="NCBIfam" id="NF010043">
    <property type="entry name" value="PRK13517.1-3"/>
    <property type="match status" value="1"/>
</dbReference>
<accession>A0A0A0B683</accession>
<dbReference type="Pfam" id="PF04107">
    <property type="entry name" value="GCS2"/>
    <property type="match status" value="1"/>
</dbReference>
<evidence type="ECO:0000256" key="1">
    <source>
        <dbReference type="ARBA" id="ARBA00022598"/>
    </source>
</evidence>
<dbReference type="Proteomes" id="UP000029833">
    <property type="component" value="Unassembled WGS sequence"/>
</dbReference>
<gene>
    <name evidence="6" type="ORF">Q760_14195</name>
</gene>
<dbReference type="InterPro" id="IPR006336">
    <property type="entry name" value="GCS2"/>
</dbReference>
<dbReference type="AlphaFoldDB" id="A0A0A0B683"/>
<comment type="similarity">
    <text evidence="5">Belongs to the glutamate--cysteine ligase type 2 family. YbdK subfamily.</text>
</comment>
<dbReference type="InterPro" id="IPR014746">
    <property type="entry name" value="Gln_synth/guanido_kin_cat_dom"/>
</dbReference>
<dbReference type="EMBL" id="AXNT01000053">
    <property type="protein sequence ID" value="KGM02335.1"/>
    <property type="molecule type" value="Genomic_DNA"/>
</dbReference>
<dbReference type="GO" id="GO:0005524">
    <property type="term" value="F:ATP binding"/>
    <property type="evidence" value="ECO:0007669"/>
    <property type="project" value="UniProtKB-KW"/>
</dbReference>
<organism evidence="6 7">
    <name type="scientific">Cellulomonas cellasea DSM 20118</name>
    <dbReference type="NCBI Taxonomy" id="1408250"/>
    <lineage>
        <taxon>Bacteria</taxon>
        <taxon>Bacillati</taxon>
        <taxon>Actinomycetota</taxon>
        <taxon>Actinomycetes</taxon>
        <taxon>Micrococcales</taxon>
        <taxon>Cellulomonadaceae</taxon>
        <taxon>Cellulomonas</taxon>
    </lineage>
</organism>
<evidence type="ECO:0000313" key="7">
    <source>
        <dbReference type="Proteomes" id="UP000029833"/>
    </source>
</evidence>
<dbReference type="OrthoDB" id="9769628at2"/>
<sequence length="381" mass="42499">MSRLELPFARSERSTVGLEWELALVDADSGDLRQVAQTVLDAVRPADGREHPAIRQELLLNTVEVVSGVCRTVGEAGADLARAIEEVRAVTDPLRVELMCAGTHPFARWAQQKVTDKQRYATLIDRTQWWGRQMLIYGVHVHVGIEDRSKVLPISRALLTCFAHLQSLSASSPFWGGRDTGYASNRALMFQQLPTAGLPFQFERWEQLEDYVADMLHTGVIDAFDEVRWDVRPSLRFGTIETRVCDGASNLLEVTALAALTHCLVERFSSMLDRGEELPTMQPWFVQENKWRSARYGMDAIVIVNAAGDEELVTDAVERLLVDLAPVAERLGCTAELDAVRVILRRGASYQRQRAVARRHGGELDAVVAALVAEMRAGRPL</sequence>
<dbReference type="SUPFAM" id="SSF55931">
    <property type="entry name" value="Glutamine synthetase/guanido kinase"/>
    <property type="match status" value="1"/>
</dbReference>